<sequence length="384" mass="42583">MSDSHRVIGNSFVDEDFIYRGIGTTLMEPQGDVISEDLSQYRPEDNTIRSQPPDNFVNASTSYSTWVPIPIPECIPTIASTITPTHTFISASTRTSSTSNVTTKAASFGNRNTLAHSRPIQTQCYADMEKALLVERPEARGTVCRYPIVIDAIPEEFISINSKESEFDAVGTRFGMGTSQKGYYTTVEEMRRRIEGPEKLNSSNMACNLKRPKLRNGGDLMRTQLKARGIELMLNCRQVAFPNKIIPLIEAEAINLASDLGKLVDEDYPVDSIAKEAAAGVKNKNWDQMNALADKMGFSECMEALESVFTSVVPPMTGVMPVSSENKNLNRSMENFSCVTHGLGVVTSRVWVRQMAKVGKQLTDMVEEEHRPSAISAYNISCYY</sequence>
<dbReference type="Proteomes" id="UP000095282">
    <property type="component" value="Unplaced"/>
</dbReference>
<evidence type="ECO:0000256" key="5">
    <source>
        <dbReference type="ARBA" id="ARBA00023163"/>
    </source>
</evidence>
<dbReference type="WBParaSite" id="Csp11.Scaffold589.g5027.t1">
    <property type="protein sequence ID" value="Csp11.Scaffold589.g5027.t1"/>
    <property type="gene ID" value="Csp11.Scaffold589.g5027"/>
</dbReference>
<evidence type="ECO:0000259" key="7">
    <source>
        <dbReference type="Pfam" id="PF03299"/>
    </source>
</evidence>
<comment type="similarity">
    <text evidence="2">Belongs to the AP-2 family.</text>
</comment>
<dbReference type="InterPro" id="IPR004979">
    <property type="entry name" value="TF_AP2"/>
</dbReference>
<dbReference type="InterPro" id="IPR013854">
    <property type="entry name" value="TF_AP2_C"/>
</dbReference>
<organism evidence="8 9">
    <name type="scientific">Caenorhabditis tropicalis</name>
    <dbReference type="NCBI Taxonomy" id="1561998"/>
    <lineage>
        <taxon>Eukaryota</taxon>
        <taxon>Metazoa</taxon>
        <taxon>Ecdysozoa</taxon>
        <taxon>Nematoda</taxon>
        <taxon>Chromadorea</taxon>
        <taxon>Rhabditida</taxon>
        <taxon>Rhabditina</taxon>
        <taxon>Rhabditomorpha</taxon>
        <taxon>Rhabditoidea</taxon>
        <taxon>Rhabditidae</taxon>
        <taxon>Peloderinae</taxon>
        <taxon>Caenorhabditis</taxon>
    </lineage>
</organism>
<reference evidence="9" key="1">
    <citation type="submission" date="2016-11" db="UniProtKB">
        <authorList>
            <consortium name="WormBaseParasite"/>
        </authorList>
    </citation>
    <scope>IDENTIFICATION</scope>
</reference>
<evidence type="ECO:0000256" key="2">
    <source>
        <dbReference type="ARBA" id="ARBA00007770"/>
    </source>
</evidence>
<proteinExistence type="inferred from homology"/>
<dbReference type="STRING" id="1561998.A0A1I7TE29"/>
<dbReference type="GO" id="GO:0042127">
    <property type="term" value="P:regulation of cell population proliferation"/>
    <property type="evidence" value="ECO:0007669"/>
    <property type="project" value="TreeGrafter"/>
</dbReference>
<accession>A0A1I7TE29</accession>
<evidence type="ECO:0000256" key="3">
    <source>
        <dbReference type="ARBA" id="ARBA00023015"/>
    </source>
</evidence>
<dbReference type="AlphaFoldDB" id="A0A1I7TE29"/>
<keyword evidence="6" id="KW-0539">Nucleus</keyword>
<dbReference type="PANTHER" id="PTHR10812:SF15">
    <property type="entry name" value="TRANSCRIPTION FACTOR APTF-2"/>
    <property type="match status" value="1"/>
</dbReference>
<comment type="subcellular location">
    <subcellularLocation>
        <location evidence="1">Nucleus</location>
    </subcellularLocation>
</comment>
<evidence type="ECO:0000256" key="6">
    <source>
        <dbReference type="ARBA" id="ARBA00023242"/>
    </source>
</evidence>
<evidence type="ECO:0000313" key="8">
    <source>
        <dbReference type="Proteomes" id="UP000095282"/>
    </source>
</evidence>
<protein>
    <submittedName>
        <fullName evidence="9">TF_AP-2 domain-containing protein</fullName>
    </submittedName>
</protein>
<evidence type="ECO:0000256" key="1">
    <source>
        <dbReference type="ARBA" id="ARBA00004123"/>
    </source>
</evidence>
<keyword evidence="4" id="KW-0238">DNA-binding</keyword>
<dbReference type="PANTHER" id="PTHR10812">
    <property type="entry name" value="TRANSCRIPTION FACTOR AP-2"/>
    <property type="match status" value="1"/>
</dbReference>
<dbReference type="Pfam" id="PF03299">
    <property type="entry name" value="TF_AP-2"/>
    <property type="match status" value="1"/>
</dbReference>
<dbReference type="GO" id="GO:0005634">
    <property type="term" value="C:nucleus"/>
    <property type="evidence" value="ECO:0007669"/>
    <property type="project" value="UniProtKB-SubCell"/>
</dbReference>
<dbReference type="GO" id="GO:0000981">
    <property type="term" value="F:DNA-binding transcription factor activity, RNA polymerase II-specific"/>
    <property type="evidence" value="ECO:0007669"/>
    <property type="project" value="TreeGrafter"/>
</dbReference>
<evidence type="ECO:0000256" key="4">
    <source>
        <dbReference type="ARBA" id="ARBA00023125"/>
    </source>
</evidence>
<keyword evidence="8" id="KW-1185">Reference proteome</keyword>
<evidence type="ECO:0000313" key="9">
    <source>
        <dbReference type="WBParaSite" id="Csp11.Scaffold589.g5027.t1"/>
    </source>
</evidence>
<keyword evidence="3" id="KW-0805">Transcription regulation</keyword>
<keyword evidence="5" id="KW-0804">Transcription</keyword>
<dbReference type="eggNOG" id="KOG3811">
    <property type="taxonomic scope" value="Eukaryota"/>
</dbReference>
<feature type="domain" description="Transcription factor AP-2 C-terminal" evidence="7">
    <location>
        <begin position="167"/>
        <end position="361"/>
    </location>
</feature>
<name>A0A1I7TE29_9PELO</name>
<dbReference type="GO" id="GO:0000977">
    <property type="term" value="F:RNA polymerase II transcription regulatory region sequence-specific DNA binding"/>
    <property type="evidence" value="ECO:0007669"/>
    <property type="project" value="TreeGrafter"/>
</dbReference>